<dbReference type="AlphaFoldDB" id="A0A0L0FCI6"/>
<dbReference type="GeneID" id="25913473"/>
<dbReference type="EMBL" id="KQ244363">
    <property type="protein sequence ID" value="KNC74487.1"/>
    <property type="molecule type" value="Genomic_DNA"/>
</dbReference>
<gene>
    <name evidence="1" type="ORF">SARC_12969</name>
</gene>
<name>A0A0L0FCI6_9EUKA</name>
<feature type="non-terminal residue" evidence="1">
    <location>
        <position position="68"/>
    </location>
</feature>
<sequence length="68" mass="7996">MHLMVHPTWVLNSASYALEDHLQLLIPKEQHKYNMELARLTTAFLTQQSHRPLTAIKSHYARMDPEIE</sequence>
<accession>A0A0L0FCI6</accession>
<organism evidence="1 2">
    <name type="scientific">Sphaeroforma arctica JP610</name>
    <dbReference type="NCBI Taxonomy" id="667725"/>
    <lineage>
        <taxon>Eukaryota</taxon>
        <taxon>Ichthyosporea</taxon>
        <taxon>Ichthyophonida</taxon>
        <taxon>Sphaeroforma</taxon>
    </lineage>
</organism>
<keyword evidence="2" id="KW-1185">Reference proteome</keyword>
<evidence type="ECO:0000313" key="1">
    <source>
        <dbReference type="EMBL" id="KNC74487.1"/>
    </source>
</evidence>
<protein>
    <submittedName>
        <fullName evidence="1">Uncharacterized protein</fullName>
    </submittedName>
</protein>
<proteinExistence type="predicted"/>
<dbReference type="Proteomes" id="UP000054560">
    <property type="component" value="Unassembled WGS sequence"/>
</dbReference>
<evidence type="ECO:0000313" key="2">
    <source>
        <dbReference type="Proteomes" id="UP000054560"/>
    </source>
</evidence>
<reference evidence="1 2" key="1">
    <citation type="submission" date="2011-02" db="EMBL/GenBank/DDBJ databases">
        <title>The Genome Sequence of Sphaeroforma arctica JP610.</title>
        <authorList>
            <consortium name="The Broad Institute Genome Sequencing Platform"/>
            <person name="Russ C."/>
            <person name="Cuomo C."/>
            <person name="Young S.K."/>
            <person name="Zeng Q."/>
            <person name="Gargeya S."/>
            <person name="Alvarado L."/>
            <person name="Berlin A."/>
            <person name="Chapman S.B."/>
            <person name="Chen Z."/>
            <person name="Freedman E."/>
            <person name="Gellesch M."/>
            <person name="Goldberg J."/>
            <person name="Griggs A."/>
            <person name="Gujja S."/>
            <person name="Heilman E."/>
            <person name="Heiman D."/>
            <person name="Howarth C."/>
            <person name="Mehta T."/>
            <person name="Neiman D."/>
            <person name="Pearson M."/>
            <person name="Roberts A."/>
            <person name="Saif S."/>
            <person name="Shea T."/>
            <person name="Shenoy N."/>
            <person name="Sisk P."/>
            <person name="Stolte C."/>
            <person name="Sykes S."/>
            <person name="White J."/>
            <person name="Yandava C."/>
            <person name="Burger G."/>
            <person name="Gray M.W."/>
            <person name="Holland P.W.H."/>
            <person name="King N."/>
            <person name="Lang F.B.F."/>
            <person name="Roger A.J."/>
            <person name="Ruiz-Trillo I."/>
            <person name="Haas B."/>
            <person name="Nusbaum C."/>
            <person name="Birren B."/>
        </authorList>
    </citation>
    <scope>NUCLEOTIDE SEQUENCE [LARGE SCALE GENOMIC DNA]</scope>
    <source>
        <strain evidence="1 2">JP610</strain>
    </source>
</reference>
<dbReference type="RefSeq" id="XP_014148389.1">
    <property type="nucleotide sequence ID" value="XM_014292914.1"/>
</dbReference>